<organism evidence="4 5">
    <name type="scientific">Tahibacter harae</name>
    <dbReference type="NCBI Taxonomy" id="2963937"/>
    <lineage>
        <taxon>Bacteria</taxon>
        <taxon>Pseudomonadati</taxon>
        <taxon>Pseudomonadota</taxon>
        <taxon>Gammaproteobacteria</taxon>
        <taxon>Lysobacterales</taxon>
        <taxon>Rhodanobacteraceae</taxon>
        <taxon>Tahibacter</taxon>
    </lineage>
</organism>
<dbReference type="InterPro" id="IPR027417">
    <property type="entry name" value="P-loop_NTPase"/>
</dbReference>
<dbReference type="Gene3D" id="2.130.10.10">
    <property type="entry name" value="YVTN repeat-like/Quinoprotein amine dehydrogenase"/>
    <property type="match status" value="1"/>
</dbReference>
<dbReference type="Gene3D" id="3.40.50.300">
    <property type="entry name" value="P-loop containing nucleotide triphosphate hydrolases"/>
    <property type="match status" value="1"/>
</dbReference>
<dbReference type="EMBL" id="JANFQO010000002">
    <property type="protein sequence ID" value="MCQ4163741.1"/>
    <property type="molecule type" value="Genomic_DNA"/>
</dbReference>
<dbReference type="SUPFAM" id="SSF110296">
    <property type="entry name" value="Oligoxyloglucan reducing end-specific cellobiohydrolase"/>
    <property type="match status" value="1"/>
</dbReference>
<evidence type="ECO:0000313" key="4">
    <source>
        <dbReference type="EMBL" id="MCQ4163741.1"/>
    </source>
</evidence>
<feature type="transmembrane region" description="Helical" evidence="2">
    <location>
        <begin position="589"/>
        <end position="608"/>
    </location>
</feature>
<accession>A0ABT1QMI1</accession>
<dbReference type="RefSeq" id="WP_255911262.1">
    <property type="nucleotide sequence ID" value="NZ_JANFQO010000002.1"/>
</dbReference>
<feature type="domain" description="NACHT" evidence="3">
    <location>
        <begin position="715"/>
        <end position="808"/>
    </location>
</feature>
<feature type="region of interest" description="Disordered" evidence="1">
    <location>
        <begin position="1"/>
        <end position="78"/>
    </location>
</feature>
<comment type="caution">
    <text evidence="4">The sequence shown here is derived from an EMBL/GenBank/DDBJ whole genome shotgun (WGS) entry which is preliminary data.</text>
</comment>
<dbReference type="Pfam" id="PF05729">
    <property type="entry name" value="NACHT"/>
    <property type="match status" value="1"/>
</dbReference>
<gene>
    <name evidence="4" type="ORF">NM961_03345</name>
</gene>
<dbReference type="Proteomes" id="UP001165498">
    <property type="component" value="Unassembled WGS sequence"/>
</dbReference>
<protein>
    <recommendedName>
        <fullName evidence="3">NACHT domain-containing protein</fullName>
    </recommendedName>
</protein>
<dbReference type="SUPFAM" id="SSF52540">
    <property type="entry name" value="P-loop containing nucleoside triphosphate hydrolases"/>
    <property type="match status" value="1"/>
</dbReference>
<sequence length="1066" mass="113132">MVLGCASDSVLGGVQLQQADSDTPPASAEKAPGISGQAAAEETGSDAATAGSPAPETAVNGAGSPVGELSAPADAKTVSMPRPRLGEVMASVAPNGAAPFRPALLELSEIAGVQIAANALAADDAGERAVIGTRNGQIASTSDGGRRWLRRWIGGRPFVAATYSAAVKRFLLADDEGGIYLSDDGGMTWALEKALPDPDVIRLVANRGGGVLAIMASGRVFRTAGGSYSSWTLVREGDGGRFVDVCFVPRSAVALAVDDSSELWRSADDGATWSRHPTRYALGLRSIACGENSVVAVGRANGYGETLMRIGKGRSTLYTNGLRWEASTGNILVEQLSGIVVLSDDGGASWMVAAEPTFALNRVSYDYRRQRYFAAGAGGYLLSDGSDAKVWNTFATPDLTSFIDVALRGPAGEALALDDQGFLYDAKDGGLNWARMEATAPGSNRLLTLRDATVVPGNQVGLVTESAAVVPAVTGIKSQRQIGNDLVIDFELDDPSGLCTGNCVEVAGWSSADYARRAKIAPRPINSDAISRSAVNTVRVVLDPAATLSAVENSTIYLVVTLSGPGFRVRYPSSDQAFALVYKPDWRSIAAAASLALLLLVLGMVFWLRPFWVISLACSAEKVAEMVGVPFLQSVIKSLFPLLFALPFSRRRVLAAWLRAHRHKFLARLELDGPQQYEYVPLPLGMRHGAGAPVSAAGVTVDALRHVKGRPFAAMVISGNGGTGKSTLAGRIARLVADESALGNPSLPLWFSADSAMPERMYERVREIAGQPLLPAAIIGHLARDRFLLFIVDGVSEAPADFQKAWQEFAKQGNFVVLTTRREEAFANRDYTYCRTSDLGTHEATVLLIDTVASLLRSGGVARPAGEVLNIQGGMLTAFSGMFPGAGAVSPLLVRLFVENYLAKAITAVAANAGAPAITASEVQVYFDYLAELHRRKPSGDSQLDSEALLFKACKALAVRELAEDYLPKAVKHDAGIAALSRALGDDARLAAALLQRLKEDGILRMYNVEGDVMWRFEFDPIAEHVAALALVELDARRMRRLAEGLSQQSDPPQGFIRAVRAILSS</sequence>
<dbReference type="InterPro" id="IPR007111">
    <property type="entry name" value="NACHT_NTPase"/>
</dbReference>
<evidence type="ECO:0000259" key="3">
    <source>
        <dbReference type="Pfam" id="PF05729"/>
    </source>
</evidence>
<dbReference type="InterPro" id="IPR015943">
    <property type="entry name" value="WD40/YVTN_repeat-like_dom_sf"/>
</dbReference>
<evidence type="ECO:0000313" key="5">
    <source>
        <dbReference type="Proteomes" id="UP001165498"/>
    </source>
</evidence>
<proteinExistence type="predicted"/>
<evidence type="ECO:0000256" key="1">
    <source>
        <dbReference type="SAM" id="MobiDB-lite"/>
    </source>
</evidence>
<keyword evidence="2" id="KW-1133">Transmembrane helix</keyword>
<feature type="transmembrane region" description="Helical" evidence="2">
    <location>
        <begin position="628"/>
        <end position="649"/>
    </location>
</feature>
<keyword evidence="2" id="KW-0812">Transmembrane</keyword>
<evidence type="ECO:0000256" key="2">
    <source>
        <dbReference type="SAM" id="Phobius"/>
    </source>
</evidence>
<reference evidence="4" key="1">
    <citation type="submission" date="2022-07" db="EMBL/GenBank/DDBJ databases">
        <title>Tahibacter sp., a new gammaproteobacterium isolated from the silt sample collected at pig farm.</title>
        <authorList>
            <person name="Chen H."/>
        </authorList>
    </citation>
    <scope>NUCLEOTIDE SEQUENCE</scope>
    <source>
        <strain evidence="4">P2K</strain>
    </source>
</reference>
<name>A0ABT1QMI1_9GAMM</name>
<keyword evidence="2" id="KW-0472">Membrane</keyword>
<keyword evidence="5" id="KW-1185">Reference proteome</keyword>